<comment type="caution">
    <text evidence="2">The sequence shown here is derived from an EMBL/GenBank/DDBJ whole genome shotgun (WGS) entry which is preliminary data.</text>
</comment>
<proteinExistence type="predicted"/>
<accession>A0AAD3HDZ6</accession>
<dbReference type="GO" id="GO:0004672">
    <property type="term" value="F:protein kinase activity"/>
    <property type="evidence" value="ECO:0007669"/>
    <property type="project" value="InterPro"/>
</dbReference>
<dbReference type="PANTHER" id="PTHR23257">
    <property type="entry name" value="SERINE-THREONINE PROTEIN KINASE"/>
    <property type="match status" value="1"/>
</dbReference>
<reference evidence="2 3" key="1">
    <citation type="journal article" date="2021" name="Sci. Rep.">
        <title>The genome of the diatom Chaetoceros tenuissimus carries an ancient integrated fragment of an extant virus.</title>
        <authorList>
            <person name="Hongo Y."/>
            <person name="Kimura K."/>
            <person name="Takaki Y."/>
            <person name="Yoshida Y."/>
            <person name="Baba S."/>
            <person name="Kobayashi G."/>
            <person name="Nagasaki K."/>
            <person name="Hano T."/>
            <person name="Tomaru Y."/>
        </authorList>
    </citation>
    <scope>NUCLEOTIDE SEQUENCE [LARGE SCALE GENOMIC DNA]</scope>
    <source>
        <strain evidence="2 3">NIES-3715</strain>
    </source>
</reference>
<dbReference type="GO" id="GO:0005737">
    <property type="term" value="C:cytoplasm"/>
    <property type="evidence" value="ECO:0007669"/>
    <property type="project" value="TreeGrafter"/>
</dbReference>
<dbReference type="GO" id="GO:0005524">
    <property type="term" value="F:ATP binding"/>
    <property type="evidence" value="ECO:0007669"/>
    <property type="project" value="InterPro"/>
</dbReference>
<dbReference type="PROSITE" id="PS50011">
    <property type="entry name" value="PROTEIN_KINASE_DOM"/>
    <property type="match status" value="1"/>
</dbReference>
<sequence length="390" mass="45223">MQLTYELFVPPPSMKVTYHPRVIRLQESSKPYKELKRVQIVTSRNSKFEKYPEYEVEPLSTVNVKEDKSKTALEHDDCKAMHEWQLEYKPACNPIHEIDMMDNKFLAEGGFRSVWWMPDAFEDGKQGSEAVIKTLVWRKKFRDREKERHRRDATAYMMLEGSKHIPDIYGYCTNSAVFDVSREGSLADFIAGEGKGKFDITTWTPKDKLKYAWQISKAMADVHSVGNIHGSAAISHTDISPDQFLWLDGMFKLNDFNRARFILWDEKKNEACPFYIPVNQGIWRSPEEYGDDQPETEKIDIFSMGNILFALLIGEKPYNGVKKKEANELVLKGTFLKVSDERKANFTPEERAIYKAIGMCLKFDPKERKTAAEIEKYLHGKLENYGIPEK</sequence>
<dbReference type="InterPro" id="IPR000719">
    <property type="entry name" value="Prot_kinase_dom"/>
</dbReference>
<dbReference type="AlphaFoldDB" id="A0AAD3HDZ6"/>
<dbReference type="EMBL" id="BLLK01000069">
    <property type="protein sequence ID" value="GFH59776.1"/>
    <property type="molecule type" value="Genomic_DNA"/>
</dbReference>
<evidence type="ECO:0000313" key="2">
    <source>
        <dbReference type="EMBL" id="GFH59776.1"/>
    </source>
</evidence>
<dbReference type="PANTHER" id="PTHR23257:SF958">
    <property type="entry name" value="SERINE_THREONINE-PROTEIN KINASE WNK4"/>
    <property type="match status" value="1"/>
</dbReference>
<evidence type="ECO:0000313" key="3">
    <source>
        <dbReference type="Proteomes" id="UP001054902"/>
    </source>
</evidence>
<dbReference type="Proteomes" id="UP001054902">
    <property type="component" value="Unassembled WGS sequence"/>
</dbReference>
<organism evidence="2 3">
    <name type="scientific">Chaetoceros tenuissimus</name>
    <dbReference type="NCBI Taxonomy" id="426638"/>
    <lineage>
        <taxon>Eukaryota</taxon>
        <taxon>Sar</taxon>
        <taxon>Stramenopiles</taxon>
        <taxon>Ochrophyta</taxon>
        <taxon>Bacillariophyta</taxon>
        <taxon>Coscinodiscophyceae</taxon>
        <taxon>Chaetocerotophycidae</taxon>
        <taxon>Chaetocerotales</taxon>
        <taxon>Chaetocerotaceae</taxon>
        <taxon>Chaetoceros</taxon>
    </lineage>
</organism>
<dbReference type="InterPro" id="IPR011009">
    <property type="entry name" value="Kinase-like_dom_sf"/>
</dbReference>
<keyword evidence="3" id="KW-1185">Reference proteome</keyword>
<dbReference type="SMART" id="SM00220">
    <property type="entry name" value="S_TKc"/>
    <property type="match status" value="1"/>
</dbReference>
<dbReference type="InterPro" id="IPR050167">
    <property type="entry name" value="Ser_Thr_protein_kinase"/>
</dbReference>
<dbReference type="Pfam" id="PF00069">
    <property type="entry name" value="Pkinase"/>
    <property type="match status" value="1"/>
</dbReference>
<name>A0AAD3HDZ6_9STRA</name>
<dbReference type="Gene3D" id="1.10.510.10">
    <property type="entry name" value="Transferase(Phosphotransferase) domain 1"/>
    <property type="match status" value="1"/>
</dbReference>
<evidence type="ECO:0000259" key="1">
    <source>
        <dbReference type="PROSITE" id="PS50011"/>
    </source>
</evidence>
<feature type="domain" description="Protein kinase" evidence="1">
    <location>
        <begin position="100"/>
        <end position="382"/>
    </location>
</feature>
<dbReference type="GO" id="GO:0007165">
    <property type="term" value="P:signal transduction"/>
    <property type="evidence" value="ECO:0007669"/>
    <property type="project" value="TreeGrafter"/>
</dbReference>
<protein>
    <recommendedName>
        <fullName evidence="1">Protein kinase domain-containing protein</fullName>
    </recommendedName>
</protein>
<dbReference type="SUPFAM" id="SSF56112">
    <property type="entry name" value="Protein kinase-like (PK-like)"/>
    <property type="match status" value="1"/>
</dbReference>
<gene>
    <name evidence="2" type="ORF">CTEN210_16252</name>
</gene>